<dbReference type="GO" id="GO:0005737">
    <property type="term" value="C:cytoplasm"/>
    <property type="evidence" value="ECO:0007669"/>
    <property type="project" value="UniProtKB-SubCell"/>
</dbReference>
<organism evidence="5 6">
    <name type="scientific">Thiospirochaeta perfilievii</name>
    <dbReference type="NCBI Taxonomy" id="252967"/>
    <lineage>
        <taxon>Bacteria</taxon>
        <taxon>Pseudomonadati</taxon>
        <taxon>Spirochaetota</taxon>
        <taxon>Spirochaetia</taxon>
        <taxon>Spirochaetales</taxon>
        <taxon>Spirochaetaceae</taxon>
        <taxon>Thiospirochaeta</taxon>
    </lineage>
</organism>
<dbReference type="Gene3D" id="3.40.630.70">
    <property type="entry name" value="Leucyl/phenylalanyl-tRNA-protein transferase, C-terminal domain"/>
    <property type="match status" value="1"/>
</dbReference>
<comment type="catalytic activity">
    <reaction evidence="4">
        <text>L-phenylalanyl-tRNA(Phe) + an N-terminal L-alpha-aminoacyl-[protein] = an N-terminal L-phenylalanyl-L-alpha-aminoacyl-[protein] + tRNA(Phe)</text>
        <dbReference type="Rhea" id="RHEA:43632"/>
        <dbReference type="Rhea" id="RHEA-COMP:9668"/>
        <dbReference type="Rhea" id="RHEA-COMP:9699"/>
        <dbReference type="Rhea" id="RHEA-COMP:10636"/>
        <dbReference type="Rhea" id="RHEA-COMP:10637"/>
        <dbReference type="ChEBI" id="CHEBI:78442"/>
        <dbReference type="ChEBI" id="CHEBI:78531"/>
        <dbReference type="ChEBI" id="CHEBI:78597"/>
        <dbReference type="ChEBI" id="CHEBI:83561"/>
        <dbReference type="EC" id="2.3.2.6"/>
    </reaction>
</comment>
<evidence type="ECO:0000256" key="3">
    <source>
        <dbReference type="ARBA" id="ARBA00023315"/>
    </source>
</evidence>
<accession>A0A5C1QE45</accession>
<comment type="catalytic activity">
    <reaction evidence="4">
        <text>N-terminal L-lysyl-[protein] + L-leucyl-tRNA(Leu) = N-terminal L-leucyl-L-lysyl-[protein] + tRNA(Leu) + H(+)</text>
        <dbReference type="Rhea" id="RHEA:12340"/>
        <dbReference type="Rhea" id="RHEA-COMP:9613"/>
        <dbReference type="Rhea" id="RHEA-COMP:9622"/>
        <dbReference type="Rhea" id="RHEA-COMP:12670"/>
        <dbReference type="Rhea" id="RHEA-COMP:12671"/>
        <dbReference type="ChEBI" id="CHEBI:15378"/>
        <dbReference type="ChEBI" id="CHEBI:65249"/>
        <dbReference type="ChEBI" id="CHEBI:78442"/>
        <dbReference type="ChEBI" id="CHEBI:78494"/>
        <dbReference type="ChEBI" id="CHEBI:133043"/>
        <dbReference type="EC" id="2.3.2.6"/>
    </reaction>
</comment>
<dbReference type="InterPro" id="IPR042221">
    <property type="entry name" value="Leu/Phe-tRNA_Trfase_N"/>
</dbReference>
<protein>
    <recommendedName>
        <fullName evidence="4">Leucyl/phenylalanyl-tRNA--protein transferase</fullName>
        <ecNumber evidence="4">2.3.2.6</ecNumber>
    </recommendedName>
    <alternativeName>
        <fullName evidence="4">L/F-transferase</fullName>
    </alternativeName>
    <alternativeName>
        <fullName evidence="4">Leucyltransferase</fullName>
    </alternativeName>
    <alternativeName>
        <fullName evidence="4">Phenyalanyltransferase</fullName>
    </alternativeName>
</protein>
<dbReference type="InterPro" id="IPR004616">
    <property type="entry name" value="Leu/Phe-tRNA_Trfase"/>
</dbReference>
<dbReference type="NCBIfam" id="TIGR00667">
    <property type="entry name" value="aat"/>
    <property type="match status" value="1"/>
</dbReference>
<evidence type="ECO:0000256" key="1">
    <source>
        <dbReference type="ARBA" id="ARBA00022490"/>
    </source>
</evidence>
<dbReference type="GO" id="GO:0030163">
    <property type="term" value="P:protein catabolic process"/>
    <property type="evidence" value="ECO:0007669"/>
    <property type="project" value="UniProtKB-UniRule"/>
</dbReference>
<keyword evidence="6" id="KW-1185">Reference proteome</keyword>
<keyword evidence="1 4" id="KW-0963">Cytoplasm</keyword>
<evidence type="ECO:0000313" key="5">
    <source>
        <dbReference type="EMBL" id="QEN06333.1"/>
    </source>
</evidence>
<evidence type="ECO:0000313" key="6">
    <source>
        <dbReference type="Proteomes" id="UP000323824"/>
    </source>
</evidence>
<comment type="function">
    <text evidence="4">Functions in the N-end rule pathway of protein degradation where it conjugates Leu, Phe and, less efficiently, Met from aminoacyl-tRNAs to the N-termini of proteins containing an N-terminal arginine or lysine.</text>
</comment>
<dbReference type="OrthoDB" id="9790282at2"/>
<sequence length="239" mass="27258">MNDFYTFPDPKTLEDDEGIVGVGGNLSPGMLFSAYYQGIFPWYDEEPILWWSLNPRLILLPENLVVTKSMRKLFKKRAFHVTLDKTFSDVIKGCSNIVRSHEDGTWITDEIIKAYTKLHEEGFAHSVEVWNGEGKLCGGLYGVSIGGYFAGESMFALESNSSKYGFITLALFLEEKGFKFIDCQQETQHLMSLGAKSVKRDNFYKLLNESLNFSTYKGNWGEIFTEFQDFDPLKRILGV</sequence>
<dbReference type="InterPro" id="IPR042203">
    <property type="entry name" value="Leu/Phe-tRNA_Trfase_C"/>
</dbReference>
<dbReference type="Pfam" id="PF03588">
    <property type="entry name" value="Leu_Phe_trans"/>
    <property type="match status" value="1"/>
</dbReference>
<dbReference type="KEGG" id="sper:EW093_02355"/>
<dbReference type="PANTHER" id="PTHR30098:SF2">
    <property type="entry name" value="LEUCYL_PHENYLALANYL-TRNA--PROTEIN TRANSFERASE"/>
    <property type="match status" value="1"/>
</dbReference>
<keyword evidence="3 4" id="KW-0012">Acyltransferase</keyword>
<dbReference type="HAMAP" id="MF_00688">
    <property type="entry name" value="Leu_Phe_trans"/>
    <property type="match status" value="1"/>
</dbReference>
<proteinExistence type="inferred from homology"/>
<dbReference type="GO" id="GO:0008914">
    <property type="term" value="F:leucyl-tRNA--protein transferase activity"/>
    <property type="evidence" value="ECO:0007669"/>
    <property type="project" value="UniProtKB-UniRule"/>
</dbReference>
<dbReference type="EMBL" id="CP035807">
    <property type="protein sequence ID" value="QEN06333.1"/>
    <property type="molecule type" value="Genomic_DNA"/>
</dbReference>
<reference evidence="5 6" key="1">
    <citation type="submission" date="2019-02" db="EMBL/GenBank/DDBJ databases">
        <authorList>
            <person name="Fomenkov A."/>
            <person name="Dubinina G."/>
            <person name="Grabovich M."/>
            <person name="Vincze T."/>
            <person name="Roberts R.J."/>
        </authorList>
    </citation>
    <scope>NUCLEOTIDE SEQUENCE [LARGE SCALE GENOMIC DNA]</scope>
    <source>
        <strain evidence="5 6">P</strain>
    </source>
</reference>
<evidence type="ECO:0000256" key="2">
    <source>
        <dbReference type="ARBA" id="ARBA00022679"/>
    </source>
</evidence>
<dbReference type="AlphaFoldDB" id="A0A5C1QE45"/>
<dbReference type="EC" id="2.3.2.6" evidence="4"/>
<gene>
    <name evidence="4" type="primary">aat</name>
    <name evidence="5" type="ORF">EW093_02355</name>
</gene>
<comment type="similarity">
    <text evidence="4">Belongs to the L/F-transferase family.</text>
</comment>
<dbReference type="InterPro" id="IPR016181">
    <property type="entry name" value="Acyl_CoA_acyltransferase"/>
</dbReference>
<name>A0A5C1QE45_9SPIO</name>
<evidence type="ECO:0000256" key="4">
    <source>
        <dbReference type="HAMAP-Rule" id="MF_00688"/>
    </source>
</evidence>
<comment type="catalytic activity">
    <reaction evidence="4">
        <text>N-terminal L-arginyl-[protein] + L-leucyl-tRNA(Leu) = N-terminal L-leucyl-L-arginyl-[protein] + tRNA(Leu) + H(+)</text>
        <dbReference type="Rhea" id="RHEA:50416"/>
        <dbReference type="Rhea" id="RHEA-COMP:9613"/>
        <dbReference type="Rhea" id="RHEA-COMP:9622"/>
        <dbReference type="Rhea" id="RHEA-COMP:12672"/>
        <dbReference type="Rhea" id="RHEA-COMP:12673"/>
        <dbReference type="ChEBI" id="CHEBI:15378"/>
        <dbReference type="ChEBI" id="CHEBI:64719"/>
        <dbReference type="ChEBI" id="CHEBI:78442"/>
        <dbReference type="ChEBI" id="CHEBI:78494"/>
        <dbReference type="ChEBI" id="CHEBI:133044"/>
        <dbReference type="EC" id="2.3.2.6"/>
    </reaction>
</comment>
<dbReference type="PANTHER" id="PTHR30098">
    <property type="entry name" value="LEUCYL/PHENYLALANYL-TRNA--PROTEIN TRANSFERASE"/>
    <property type="match status" value="1"/>
</dbReference>
<comment type="subcellular location">
    <subcellularLocation>
        <location evidence="4">Cytoplasm</location>
    </subcellularLocation>
</comment>
<reference evidence="5 6" key="2">
    <citation type="submission" date="2019-09" db="EMBL/GenBank/DDBJ databases">
        <title>Complete Genome Sequence and Methylome Analysis of free living Spirochaetas.</title>
        <authorList>
            <person name="Leshcheva N."/>
            <person name="Mikheeva N."/>
        </authorList>
    </citation>
    <scope>NUCLEOTIDE SEQUENCE [LARGE SCALE GENOMIC DNA]</scope>
    <source>
        <strain evidence="5 6">P</strain>
    </source>
</reference>
<dbReference type="SUPFAM" id="SSF55729">
    <property type="entry name" value="Acyl-CoA N-acyltransferases (Nat)"/>
    <property type="match status" value="1"/>
</dbReference>
<keyword evidence="2 4" id="KW-0808">Transferase</keyword>
<dbReference type="Gene3D" id="3.30.70.3550">
    <property type="entry name" value="Leucyl/phenylalanyl-tRNA-protein transferase, N-terminal domain"/>
    <property type="match status" value="1"/>
</dbReference>
<dbReference type="Proteomes" id="UP000323824">
    <property type="component" value="Chromosome"/>
</dbReference>